<gene>
    <name evidence="7" type="ORF">ENT96_00715</name>
    <name evidence="6" type="ORF">ENU72_01320</name>
</gene>
<dbReference type="PANTHER" id="PTHR43687:SF1">
    <property type="entry name" value="FERREDOXIN III"/>
    <property type="match status" value="1"/>
</dbReference>
<sequence length="93" mass="10772">MEKTNSKGFWRKPLDLDKLERKRGIVHINEELCKGCSFCIEFCPGGVLERKDRLNSKGYHPPYTKYPEKCTGCGFCERVCPEFAIIVEKELVK</sequence>
<reference evidence="6" key="1">
    <citation type="journal article" date="2020" name="mSystems">
        <title>Genome- and Community-Level Interaction Insights into Carbon Utilization and Element Cycling Functions of Hydrothermarchaeota in Hydrothermal Sediment.</title>
        <authorList>
            <person name="Zhou Z."/>
            <person name="Liu Y."/>
            <person name="Xu W."/>
            <person name="Pan J."/>
            <person name="Luo Z.H."/>
            <person name="Li M."/>
        </authorList>
    </citation>
    <scope>NUCLEOTIDE SEQUENCE [LARGE SCALE GENOMIC DNA]</scope>
    <source>
        <strain evidence="7">SpSt-626</strain>
        <strain evidence="6">SpSt-695</strain>
    </source>
</reference>
<dbReference type="PROSITE" id="PS00198">
    <property type="entry name" value="4FE4S_FER_1"/>
    <property type="match status" value="1"/>
</dbReference>
<dbReference type="EMBL" id="DTDP01000058">
    <property type="protein sequence ID" value="HGK53648.1"/>
    <property type="molecule type" value="Genomic_DNA"/>
</dbReference>
<dbReference type="InterPro" id="IPR017900">
    <property type="entry name" value="4Fe4S_Fe_S_CS"/>
</dbReference>
<evidence type="ECO:0000313" key="6">
    <source>
        <dbReference type="EMBL" id="HGK53648.1"/>
    </source>
</evidence>
<evidence type="ECO:0000256" key="1">
    <source>
        <dbReference type="ARBA" id="ARBA00022485"/>
    </source>
</evidence>
<dbReference type="GO" id="GO:0051539">
    <property type="term" value="F:4 iron, 4 sulfur cluster binding"/>
    <property type="evidence" value="ECO:0007669"/>
    <property type="project" value="UniProtKB-KW"/>
</dbReference>
<dbReference type="InterPro" id="IPR050572">
    <property type="entry name" value="Fe-S_Ferredoxin"/>
</dbReference>
<evidence type="ECO:0000313" key="7">
    <source>
        <dbReference type="EMBL" id="HGM97559.1"/>
    </source>
</evidence>
<feature type="domain" description="4Fe-4S ferredoxin-type" evidence="5">
    <location>
        <begin position="24"/>
        <end position="53"/>
    </location>
</feature>
<dbReference type="PANTHER" id="PTHR43687">
    <property type="entry name" value="ADENYLYLSULFATE REDUCTASE, BETA SUBUNIT"/>
    <property type="match status" value="1"/>
</dbReference>
<feature type="domain" description="4Fe-4S ferredoxin-type" evidence="5">
    <location>
        <begin position="61"/>
        <end position="90"/>
    </location>
</feature>
<dbReference type="PROSITE" id="PS51379">
    <property type="entry name" value="4FE4S_FER_2"/>
    <property type="match status" value="2"/>
</dbReference>
<dbReference type="EMBL" id="DTAR01000064">
    <property type="protein sequence ID" value="HGM97559.1"/>
    <property type="molecule type" value="Genomic_DNA"/>
</dbReference>
<keyword evidence="1" id="KW-0004">4Fe-4S</keyword>
<evidence type="ECO:0000256" key="3">
    <source>
        <dbReference type="ARBA" id="ARBA00023004"/>
    </source>
</evidence>
<comment type="caution">
    <text evidence="6">The sequence shown here is derived from an EMBL/GenBank/DDBJ whole genome shotgun (WGS) entry which is preliminary data.</text>
</comment>
<protein>
    <submittedName>
        <fullName evidence="6">Ferredoxin family protein</fullName>
    </submittedName>
</protein>
<dbReference type="GO" id="GO:0046872">
    <property type="term" value="F:metal ion binding"/>
    <property type="evidence" value="ECO:0007669"/>
    <property type="project" value="UniProtKB-KW"/>
</dbReference>
<dbReference type="Pfam" id="PF12838">
    <property type="entry name" value="Fer4_7"/>
    <property type="match status" value="1"/>
</dbReference>
<evidence type="ECO:0000256" key="2">
    <source>
        <dbReference type="ARBA" id="ARBA00022723"/>
    </source>
</evidence>
<dbReference type="SUPFAM" id="SSF54862">
    <property type="entry name" value="4Fe-4S ferredoxins"/>
    <property type="match status" value="1"/>
</dbReference>
<evidence type="ECO:0000259" key="5">
    <source>
        <dbReference type="PROSITE" id="PS51379"/>
    </source>
</evidence>
<keyword evidence="3" id="KW-0408">Iron</keyword>
<organism evidence="6">
    <name type="scientific">candidate division WOR-3 bacterium</name>
    <dbReference type="NCBI Taxonomy" id="2052148"/>
    <lineage>
        <taxon>Bacteria</taxon>
        <taxon>Bacteria division WOR-3</taxon>
    </lineage>
</organism>
<keyword evidence="2" id="KW-0479">Metal-binding</keyword>
<keyword evidence="4" id="KW-0411">Iron-sulfur</keyword>
<dbReference type="AlphaFoldDB" id="A0A7V3ZT49"/>
<name>A0A7V3ZT49_UNCW3</name>
<dbReference type="InterPro" id="IPR017896">
    <property type="entry name" value="4Fe4S_Fe-S-bd"/>
</dbReference>
<accession>A0A7V3ZT49</accession>
<dbReference type="Gene3D" id="3.30.70.20">
    <property type="match status" value="2"/>
</dbReference>
<proteinExistence type="predicted"/>
<evidence type="ECO:0000256" key="4">
    <source>
        <dbReference type="ARBA" id="ARBA00023014"/>
    </source>
</evidence>